<dbReference type="EMBL" id="FNHM01000005">
    <property type="protein sequence ID" value="SDN03259.1"/>
    <property type="molecule type" value="Genomic_DNA"/>
</dbReference>
<dbReference type="Proteomes" id="UP000183853">
    <property type="component" value="Unassembled WGS sequence"/>
</dbReference>
<evidence type="ECO:0000313" key="3">
    <source>
        <dbReference type="EMBL" id="SDN03259.1"/>
    </source>
</evidence>
<comment type="caution">
    <text evidence="3">The sequence shown here is derived from an EMBL/GenBank/DDBJ whole genome shotgun (WGS) entry which is preliminary data.</text>
</comment>
<keyword evidence="2" id="KW-0812">Transmembrane</keyword>
<name>A0AB37ZM07_PSESX</name>
<evidence type="ECO:0000256" key="1">
    <source>
        <dbReference type="SAM" id="Coils"/>
    </source>
</evidence>
<gene>
    <name evidence="3" type="ORF">SAMN05444505_105393</name>
</gene>
<proteinExistence type="predicted"/>
<keyword evidence="1" id="KW-0175">Coiled coil</keyword>
<dbReference type="AlphaFoldDB" id="A0AB37ZM07"/>
<feature type="transmembrane region" description="Helical" evidence="2">
    <location>
        <begin position="72"/>
        <end position="93"/>
    </location>
</feature>
<reference evidence="3 4" key="1">
    <citation type="submission" date="2016-10" db="EMBL/GenBank/DDBJ databases">
        <authorList>
            <person name="Varghese N."/>
            <person name="Submissions S."/>
        </authorList>
    </citation>
    <scope>NUCLEOTIDE SEQUENCE [LARGE SCALE GENOMIC DNA]</scope>
    <source>
        <strain evidence="3 4">BS2122</strain>
    </source>
</reference>
<dbReference type="RefSeq" id="WP_074807371.1">
    <property type="nucleotide sequence ID" value="NZ_FNHM01000005.1"/>
</dbReference>
<sequence>MKFIDDILEAISGSTRTKIEDPFIGAFIGSWLVCNWDSLALLVWGEGTATDRIAATSKHYHELKIFEFNSLVTIPLLMTALFIFAFPWVSWFLKSILRYANERLHEQAVAIEISKVQRQEALNKQRLLADPEKEFLAENVKLDIERRKEVNEQRKHRTTRLREKAEAAAAATAEAKATAEAAIAAAAEAKSHANQAELEEEKKKANAELEKERFSLASAQLKAALASNRFPAAYALMQTVEESLKDDGIYLSLNGLAEIVAMIFGYKSFQTLVDDDNFNNKTLSQVSYIYYDPEEFALALETIVQDEGERNENLDAEILFDHVISIFENFDFRLLSKDEIEEVCREACENMRYELLDSDELSGPIAESDTIYDEVEIGDLEDITFGNGLSVTFSGSASGSHRREYDVSGRDIEFNIEIKSALMVGTTGLGELKRGEVSAELADYDYEPGNEAEEV</sequence>
<evidence type="ECO:0000313" key="4">
    <source>
        <dbReference type="Proteomes" id="UP000183853"/>
    </source>
</evidence>
<evidence type="ECO:0000256" key="2">
    <source>
        <dbReference type="SAM" id="Phobius"/>
    </source>
</evidence>
<protein>
    <submittedName>
        <fullName evidence="3">Uncharacterized protein</fullName>
    </submittedName>
</protein>
<accession>A0AB37ZM07</accession>
<organism evidence="3 4">
    <name type="scientific">Pseudomonas syringae</name>
    <dbReference type="NCBI Taxonomy" id="317"/>
    <lineage>
        <taxon>Bacteria</taxon>
        <taxon>Pseudomonadati</taxon>
        <taxon>Pseudomonadota</taxon>
        <taxon>Gammaproteobacteria</taxon>
        <taxon>Pseudomonadales</taxon>
        <taxon>Pseudomonadaceae</taxon>
        <taxon>Pseudomonas</taxon>
    </lineage>
</organism>
<keyword evidence="2" id="KW-0472">Membrane</keyword>
<keyword evidence="2" id="KW-1133">Transmembrane helix</keyword>
<feature type="coiled-coil region" evidence="1">
    <location>
        <begin position="179"/>
        <end position="215"/>
    </location>
</feature>